<keyword evidence="4" id="KW-1185">Reference proteome</keyword>
<feature type="domain" description="Glabrous enhancer-binding protein-like DBD" evidence="3">
    <location>
        <begin position="57"/>
        <end position="144"/>
    </location>
</feature>
<feature type="region of interest" description="Disordered" evidence="2">
    <location>
        <begin position="1"/>
        <end position="52"/>
    </location>
</feature>
<evidence type="ECO:0000256" key="1">
    <source>
        <dbReference type="ARBA" id="ARBA00010820"/>
    </source>
</evidence>
<dbReference type="InterPro" id="IPR053932">
    <property type="entry name" value="GeBP-like_DBD"/>
</dbReference>
<sequence>MSEYYSNSSEDERSSDTEYRVESESESDSEDEQRRRRRRRRHTKPKTKKKKAALSFKWREEDEVFVLKQLYEFSGKNATYSEEFYEFVKKKLGGQVSMHQMRNKIRGLRRKYLENDECNGLKFCGSGSQQHQRKVLAWSKRIWGAAENENENKNKNGGGTRSVEQYERGFVESLEEMEIEMDCLKPSCLEFLYKDWEIQTLMHVQLLSNKCKLDAKLTELCIQFLNTPTNTK</sequence>
<dbReference type="GeneID" id="111025438"/>
<comment type="similarity">
    <text evidence="1">Belongs to the GeBP family.</text>
</comment>
<accession>A0A6J1E125</accession>
<feature type="compositionally biased region" description="Basic residues" evidence="2">
    <location>
        <begin position="35"/>
        <end position="52"/>
    </location>
</feature>
<dbReference type="GO" id="GO:0005634">
    <property type="term" value="C:nucleus"/>
    <property type="evidence" value="ECO:0007669"/>
    <property type="project" value="TreeGrafter"/>
</dbReference>
<evidence type="ECO:0000259" key="3">
    <source>
        <dbReference type="Pfam" id="PF04504"/>
    </source>
</evidence>
<dbReference type="OrthoDB" id="661680at2759"/>
<evidence type="ECO:0000313" key="4">
    <source>
        <dbReference type="Proteomes" id="UP000504603"/>
    </source>
</evidence>
<dbReference type="Proteomes" id="UP000504603">
    <property type="component" value="Unplaced"/>
</dbReference>
<feature type="compositionally biased region" description="Basic and acidic residues" evidence="2">
    <location>
        <begin position="10"/>
        <end position="23"/>
    </location>
</feature>
<evidence type="ECO:0000313" key="5">
    <source>
        <dbReference type="RefSeq" id="XP_022158994.1"/>
    </source>
</evidence>
<evidence type="ECO:0000256" key="2">
    <source>
        <dbReference type="SAM" id="MobiDB-lite"/>
    </source>
</evidence>
<dbReference type="GO" id="GO:0006355">
    <property type="term" value="P:regulation of DNA-templated transcription"/>
    <property type="evidence" value="ECO:0007669"/>
    <property type="project" value="InterPro"/>
</dbReference>
<dbReference type="KEGG" id="mcha:111025438"/>
<reference evidence="5" key="1">
    <citation type="submission" date="2025-08" db="UniProtKB">
        <authorList>
            <consortium name="RefSeq"/>
        </authorList>
    </citation>
    <scope>IDENTIFICATION</scope>
    <source>
        <strain evidence="5">OHB3-1</strain>
    </source>
</reference>
<protein>
    <submittedName>
        <fullName evidence="5">Probable transcription factor At4g00610</fullName>
    </submittedName>
</protein>
<dbReference type="Pfam" id="PF04504">
    <property type="entry name" value="GeBP-like_DBD"/>
    <property type="match status" value="1"/>
</dbReference>
<name>A0A6J1E125_MOMCH</name>
<gene>
    <name evidence="5" type="primary">LOC111025438</name>
</gene>
<proteinExistence type="inferred from homology"/>
<dbReference type="PANTHER" id="PTHR31662">
    <property type="entry name" value="BNAANNG10740D PROTEIN-RELATED"/>
    <property type="match status" value="1"/>
</dbReference>
<organism evidence="4 5">
    <name type="scientific">Momordica charantia</name>
    <name type="common">Bitter gourd</name>
    <name type="synonym">Balsam pear</name>
    <dbReference type="NCBI Taxonomy" id="3673"/>
    <lineage>
        <taxon>Eukaryota</taxon>
        <taxon>Viridiplantae</taxon>
        <taxon>Streptophyta</taxon>
        <taxon>Embryophyta</taxon>
        <taxon>Tracheophyta</taxon>
        <taxon>Spermatophyta</taxon>
        <taxon>Magnoliopsida</taxon>
        <taxon>eudicotyledons</taxon>
        <taxon>Gunneridae</taxon>
        <taxon>Pentapetalae</taxon>
        <taxon>rosids</taxon>
        <taxon>fabids</taxon>
        <taxon>Cucurbitales</taxon>
        <taxon>Cucurbitaceae</taxon>
        <taxon>Momordiceae</taxon>
        <taxon>Momordica</taxon>
    </lineage>
</organism>
<dbReference type="AlphaFoldDB" id="A0A6J1E125"/>
<dbReference type="RefSeq" id="XP_022158994.1">
    <property type="nucleotide sequence ID" value="XM_022303302.1"/>
</dbReference>
<dbReference type="PANTHER" id="PTHR31662:SF33">
    <property type="entry name" value="DNA-BINDING STOREKEEPER PROTEIN TRANSCRIPTIONAL REGULATOR-LIKE PROTEIN"/>
    <property type="match status" value="1"/>
</dbReference>
<dbReference type="InterPro" id="IPR007592">
    <property type="entry name" value="GEBP"/>
</dbReference>